<keyword evidence="4" id="KW-0732">Signal</keyword>
<reference evidence="7" key="1">
    <citation type="journal article" date="2019" name="Int. J. Syst. Evol. Microbiol.">
        <title>The Global Catalogue of Microorganisms (GCM) 10K type strain sequencing project: providing services to taxonomists for standard genome sequencing and annotation.</title>
        <authorList>
            <consortium name="The Broad Institute Genomics Platform"/>
            <consortium name="The Broad Institute Genome Sequencing Center for Infectious Disease"/>
            <person name="Wu L."/>
            <person name="Ma J."/>
        </authorList>
    </citation>
    <scope>NUCLEOTIDE SEQUENCE [LARGE SCALE GENOMIC DNA]</scope>
    <source>
        <strain evidence="7">KCTC 33676</strain>
    </source>
</reference>
<evidence type="ECO:0000256" key="1">
    <source>
        <dbReference type="ARBA" id="ARBA00004196"/>
    </source>
</evidence>
<name>A0ABW5R9A3_9BACL</name>
<comment type="subcellular location">
    <subcellularLocation>
        <location evidence="1">Cell envelope</location>
    </subcellularLocation>
</comment>
<dbReference type="PRINTS" id="PR00690">
    <property type="entry name" value="ADHESNFAMILY"/>
</dbReference>
<comment type="caution">
    <text evidence="6">The sequence shown here is derived from an EMBL/GenBank/DDBJ whole genome shotgun (WGS) entry which is preliminary data.</text>
</comment>
<comment type="similarity">
    <text evidence="5">Belongs to the bacterial solute-binding protein 9 family.</text>
</comment>
<dbReference type="Pfam" id="PF01297">
    <property type="entry name" value="ZnuA"/>
    <property type="match status" value="1"/>
</dbReference>
<dbReference type="Gene3D" id="3.40.50.1980">
    <property type="entry name" value="Nitrogenase molybdenum iron protein domain"/>
    <property type="match status" value="2"/>
</dbReference>
<accession>A0ABW5R9A3</accession>
<evidence type="ECO:0000313" key="6">
    <source>
        <dbReference type="EMBL" id="MFD2670692.1"/>
    </source>
</evidence>
<dbReference type="RefSeq" id="WP_379928116.1">
    <property type="nucleotide sequence ID" value="NZ_JBHUMM010000005.1"/>
</dbReference>
<evidence type="ECO:0000256" key="5">
    <source>
        <dbReference type="RuleBase" id="RU003512"/>
    </source>
</evidence>
<protein>
    <submittedName>
        <fullName evidence="6">Metal ABC transporter solute-binding protein, Zn/Mn family</fullName>
    </submittedName>
</protein>
<organism evidence="6 7">
    <name type="scientific">Marinicrinis sediminis</name>
    <dbReference type="NCBI Taxonomy" id="1652465"/>
    <lineage>
        <taxon>Bacteria</taxon>
        <taxon>Bacillati</taxon>
        <taxon>Bacillota</taxon>
        <taxon>Bacilli</taxon>
        <taxon>Bacillales</taxon>
        <taxon>Paenibacillaceae</taxon>
    </lineage>
</organism>
<evidence type="ECO:0000256" key="3">
    <source>
        <dbReference type="ARBA" id="ARBA00022723"/>
    </source>
</evidence>
<evidence type="ECO:0000256" key="4">
    <source>
        <dbReference type="ARBA" id="ARBA00022729"/>
    </source>
</evidence>
<dbReference type="PROSITE" id="PS51257">
    <property type="entry name" value="PROKAR_LIPOPROTEIN"/>
    <property type="match status" value="1"/>
</dbReference>
<dbReference type="InterPro" id="IPR006129">
    <property type="entry name" value="AdhesinB"/>
</dbReference>
<dbReference type="SUPFAM" id="SSF53807">
    <property type="entry name" value="Helical backbone' metal receptor"/>
    <property type="match status" value="1"/>
</dbReference>
<dbReference type="EMBL" id="JBHUMM010000005">
    <property type="protein sequence ID" value="MFD2670692.1"/>
    <property type="molecule type" value="Genomic_DNA"/>
</dbReference>
<dbReference type="InterPro" id="IPR006127">
    <property type="entry name" value="ZnuA-like"/>
</dbReference>
<keyword evidence="3" id="KW-0479">Metal-binding</keyword>
<keyword evidence="2 5" id="KW-0813">Transport</keyword>
<dbReference type="InterPro" id="IPR006128">
    <property type="entry name" value="Lipoprotein_PsaA-like"/>
</dbReference>
<sequence length="324" mass="35279">MNQMQLKLKSSPFKRWALAMGYILVVAVFLAGCGAADNSAKAEGEDKLKITATIGMIKDVVANIGGEHVEVTGLMGEGVDPHLFKATQGDVKKLDQADLIFYNGLHLESKLTDILDNMSKDKTTVAVAEFVDESKLLDGDPSAGTQHDPHVWFDLEHWITVTEVIRDTLVEEDAEHADAYKENAEAYLAKLQELHTYTKEQIATIPKERRVLVTAHDAFGYFGQAYDIEVTGLQGISTASEAGVKDVTDLVDYLVENEIKAVFVESSISDKSINAVIEGAKAKGHDIQMGGELFSDAMGSEGTEEGTYLGMVRHNVDTIVSALK</sequence>
<gene>
    <name evidence="6" type="ORF">ACFSUC_03595</name>
</gene>
<dbReference type="PANTHER" id="PTHR42953">
    <property type="entry name" value="HIGH-AFFINITY ZINC UPTAKE SYSTEM PROTEIN ZNUA-RELATED"/>
    <property type="match status" value="1"/>
</dbReference>
<evidence type="ECO:0000256" key="2">
    <source>
        <dbReference type="ARBA" id="ARBA00022448"/>
    </source>
</evidence>
<keyword evidence="7" id="KW-1185">Reference proteome</keyword>
<dbReference type="PRINTS" id="PR00691">
    <property type="entry name" value="ADHESINB"/>
</dbReference>
<dbReference type="InterPro" id="IPR050492">
    <property type="entry name" value="Bact_metal-bind_prot9"/>
</dbReference>
<evidence type="ECO:0000313" key="7">
    <source>
        <dbReference type="Proteomes" id="UP001597497"/>
    </source>
</evidence>
<dbReference type="Proteomes" id="UP001597497">
    <property type="component" value="Unassembled WGS sequence"/>
</dbReference>
<proteinExistence type="inferred from homology"/>
<dbReference type="PANTHER" id="PTHR42953:SF1">
    <property type="entry name" value="METAL-BINDING PROTEIN HI_0362-RELATED"/>
    <property type="match status" value="1"/>
</dbReference>